<dbReference type="EMBL" id="JAPQFL010000010">
    <property type="protein sequence ID" value="MDD9328754.1"/>
    <property type="molecule type" value="Genomic_DNA"/>
</dbReference>
<dbReference type="Pfam" id="PF01722">
    <property type="entry name" value="BolA"/>
    <property type="match status" value="1"/>
</dbReference>
<organism evidence="2">
    <name type="scientific">Neisseria leonii</name>
    <dbReference type="NCBI Taxonomy" id="2995413"/>
    <lineage>
        <taxon>Bacteria</taxon>
        <taxon>Pseudomonadati</taxon>
        <taxon>Pseudomonadota</taxon>
        <taxon>Betaproteobacteria</taxon>
        <taxon>Neisseriales</taxon>
        <taxon>Neisseriaceae</taxon>
        <taxon>Neisseria</taxon>
    </lineage>
</organism>
<dbReference type="InterPro" id="IPR002634">
    <property type="entry name" value="BolA"/>
</dbReference>
<dbReference type="GO" id="GO:0016226">
    <property type="term" value="P:iron-sulfur cluster assembly"/>
    <property type="evidence" value="ECO:0007669"/>
    <property type="project" value="TreeGrafter"/>
</dbReference>
<accession>A0A9X4E3X5</accession>
<dbReference type="Gene3D" id="3.30.300.90">
    <property type="entry name" value="BolA-like"/>
    <property type="match status" value="1"/>
</dbReference>
<name>A0A9X4E3X5_9NEIS</name>
<dbReference type="RefSeq" id="WP_274585800.1">
    <property type="nucleotide sequence ID" value="NZ_CP145811.1"/>
</dbReference>
<protein>
    <submittedName>
        <fullName evidence="3">BolA family protein</fullName>
    </submittedName>
    <submittedName>
        <fullName evidence="2">BolA family transcriptional regulator</fullName>
    </submittedName>
</protein>
<dbReference type="Proteomes" id="UP001149607">
    <property type="component" value="Chromosome"/>
</dbReference>
<reference evidence="3" key="2">
    <citation type="submission" date="2024-02" db="EMBL/GenBank/DDBJ databases">
        <title>Neisseria leonii sp. nov.</title>
        <authorList>
            <person name="Boutroux M."/>
            <person name="Favre-Rochex S."/>
            <person name="Gorgette O."/>
            <person name="Touak G."/>
            <person name="Muhle E."/>
            <person name="Chesneau O."/>
            <person name="Clermont D."/>
            <person name="Rahi P."/>
        </authorList>
    </citation>
    <scope>NUCLEOTIDE SEQUENCE</scope>
    <source>
        <strain evidence="3">51.81</strain>
    </source>
</reference>
<dbReference type="InterPro" id="IPR036065">
    <property type="entry name" value="BolA-like_sf"/>
</dbReference>
<evidence type="ECO:0000313" key="3">
    <source>
        <dbReference type="EMBL" id="WWY02972.1"/>
    </source>
</evidence>
<evidence type="ECO:0000313" key="2">
    <source>
        <dbReference type="EMBL" id="MDD9328754.1"/>
    </source>
</evidence>
<reference evidence="2" key="1">
    <citation type="submission" date="2022-10" db="EMBL/GenBank/DDBJ databases">
        <authorList>
            <person name="Boutroux M."/>
        </authorList>
    </citation>
    <scope>NUCLEOTIDE SEQUENCE</scope>
    <source>
        <strain evidence="2">51.81</strain>
    </source>
</reference>
<dbReference type="AlphaFoldDB" id="A0A9X4E3X5"/>
<gene>
    <name evidence="2" type="ORF">ORY91_000016</name>
    <name evidence="3" type="ORF">V9W64_09820</name>
</gene>
<evidence type="ECO:0000313" key="4">
    <source>
        <dbReference type="Proteomes" id="UP001149607"/>
    </source>
</evidence>
<sequence>MQQHIAERLSALNLQHYEFSDDSHLHAGHADNTGGGHYRILVVSEAFNGRSRLARQRMIQTPLQDLFSQGVIHALSIRALTPGEYAAC</sequence>
<evidence type="ECO:0000256" key="1">
    <source>
        <dbReference type="RuleBase" id="RU003860"/>
    </source>
</evidence>
<dbReference type="SUPFAM" id="SSF82657">
    <property type="entry name" value="BolA-like"/>
    <property type="match status" value="1"/>
</dbReference>
<dbReference type="EMBL" id="CP146598">
    <property type="protein sequence ID" value="WWY02972.1"/>
    <property type="molecule type" value="Genomic_DNA"/>
</dbReference>
<dbReference type="PIRSF" id="PIRSF003113">
    <property type="entry name" value="BolA"/>
    <property type="match status" value="1"/>
</dbReference>
<keyword evidence="4" id="KW-1185">Reference proteome</keyword>
<dbReference type="PANTHER" id="PTHR46230">
    <property type="match status" value="1"/>
</dbReference>
<proteinExistence type="inferred from homology"/>
<comment type="similarity">
    <text evidence="1">Belongs to the BolA/IbaG family.</text>
</comment>
<dbReference type="PANTHER" id="PTHR46230:SF7">
    <property type="entry name" value="BOLA-LIKE PROTEIN 1"/>
    <property type="match status" value="1"/>
</dbReference>